<dbReference type="Pfam" id="PF00046">
    <property type="entry name" value="Homeodomain"/>
    <property type="match status" value="1"/>
</dbReference>
<reference evidence="14" key="1">
    <citation type="submission" date="2020-05" db="UniProtKB">
        <authorList>
            <consortium name="EnsemblMetazoa"/>
        </authorList>
    </citation>
    <scope>IDENTIFICATION</scope>
    <source>
        <strain evidence="14">Yale</strain>
    </source>
</reference>
<dbReference type="AlphaFoldDB" id="A0A1B0G9H1"/>
<dbReference type="VEuPathDB" id="VectorBase:GMOY009958"/>
<dbReference type="InterPro" id="IPR009057">
    <property type="entry name" value="Homeodomain-like_sf"/>
</dbReference>
<evidence type="ECO:0000256" key="11">
    <source>
        <dbReference type="SAM" id="MobiDB-lite"/>
    </source>
</evidence>
<dbReference type="EMBL" id="CCAG010006628">
    <property type="status" value="NOT_ANNOTATED_CDS"/>
    <property type="molecule type" value="Genomic_DNA"/>
</dbReference>
<evidence type="ECO:0000313" key="14">
    <source>
        <dbReference type="EnsemblMetazoa" id="GMOY009958-PA"/>
    </source>
</evidence>
<feature type="compositionally biased region" description="Basic and acidic residues" evidence="11">
    <location>
        <begin position="245"/>
        <end position="254"/>
    </location>
</feature>
<feature type="region of interest" description="Disordered" evidence="11">
    <location>
        <begin position="1"/>
        <end position="24"/>
    </location>
</feature>
<comment type="similarity">
    <text evidence="2">Belongs to the DMRT family.</text>
</comment>
<evidence type="ECO:0000256" key="8">
    <source>
        <dbReference type="PROSITE-ProRule" id="PRU00070"/>
    </source>
</evidence>
<sequence length="546" mass="62528">MSQKDDNEKSEIASSTSSSSSSNLIRVKRSRKVIKSIDDRQEKCVAVNRVPKCARCRNHGWISELRGHKKNCSYKNCRCAKCVLIFERQRIMAAQVALKRQQAVEDAIALRLVASKTGHQMTTLPPGNIYGLTKAATTDTSIVAEGYQTVEDLSITTGKLLENHDETMKATTTTPTTTATEMKSSLNPMMMTTKVPQSAIELLTQLFPQRKRNVLELILKRCDLDLIKAIENITTIKKPFEKSMDNQTKEENFESPRSSAFKPVHSSVSKMTMRSPFTIENILGNHLTSNHVDAGSIITTRRCDSNLKDFKDFVIFNSNLSVNEFEATARRSFACQTTDQQLLANVNANTCAFNDIYKPSTASLMHHYMNPDLSTNFASLQTQFLNNGVATTNPSAELTASSLYWKSPNPQQIIYKDAVHQMLCTNTYDATNYYNFIDSRIKRKGGQIRFSFEQTKQLEYYFASAKYLTPEERRHLAMQLKLSDRQVKTWFQNRRAKWRRFNQLKYSYSSISSDELMRYRLKIISSRNLENKKKQQQQQEEQEQQE</sequence>
<evidence type="ECO:0000256" key="2">
    <source>
        <dbReference type="ARBA" id="ARBA00006834"/>
    </source>
</evidence>
<keyword evidence="5 9" id="KW-0238">DNA-binding</keyword>
<dbReference type="InterPro" id="IPR001275">
    <property type="entry name" value="DM_DNA-bd"/>
</dbReference>
<dbReference type="Gene3D" id="4.10.1040.10">
    <property type="entry name" value="DM DNA-binding domain"/>
    <property type="match status" value="1"/>
</dbReference>
<dbReference type="GO" id="GO:0000981">
    <property type="term" value="F:DNA-binding transcription factor activity, RNA polymerase II-specific"/>
    <property type="evidence" value="ECO:0007669"/>
    <property type="project" value="InterPro"/>
</dbReference>
<comment type="subcellular location">
    <subcellularLocation>
        <location evidence="1 9 10">Nucleus</location>
    </subcellularLocation>
</comment>
<dbReference type="SMART" id="SM00301">
    <property type="entry name" value="DM"/>
    <property type="match status" value="1"/>
</dbReference>
<keyword evidence="3 8" id="KW-0479">Metal-binding</keyword>
<keyword evidence="4 8" id="KW-0862">Zinc</keyword>
<dbReference type="GO" id="GO:0005634">
    <property type="term" value="C:nucleus"/>
    <property type="evidence" value="ECO:0007669"/>
    <property type="project" value="UniProtKB-SubCell"/>
</dbReference>
<evidence type="ECO:0000313" key="15">
    <source>
        <dbReference type="Proteomes" id="UP000092444"/>
    </source>
</evidence>
<dbReference type="FunFam" id="4.10.1040.10:FF:000001">
    <property type="entry name" value="doublesex- and mab-3-related transcription factor 1"/>
    <property type="match status" value="1"/>
</dbReference>
<dbReference type="Proteomes" id="UP000092444">
    <property type="component" value="Unassembled WGS sequence"/>
</dbReference>
<dbReference type="EMBL" id="CCAG010006629">
    <property type="status" value="NOT_ANNOTATED_CDS"/>
    <property type="molecule type" value="Genomic_DNA"/>
</dbReference>
<feature type="DNA-binding region" description="DM" evidence="8">
    <location>
        <begin position="53"/>
        <end position="100"/>
    </location>
</feature>
<dbReference type="PROSITE" id="PS50809">
    <property type="entry name" value="DM_2"/>
    <property type="match status" value="1"/>
</dbReference>
<dbReference type="InterPro" id="IPR005173">
    <property type="entry name" value="DMA"/>
</dbReference>
<evidence type="ECO:0000259" key="13">
    <source>
        <dbReference type="PROSITE" id="PS50809"/>
    </source>
</evidence>
<dbReference type="Gene3D" id="1.10.10.60">
    <property type="entry name" value="Homeodomain-like"/>
    <property type="match status" value="1"/>
</dbReference>
<evidence type="ECO:0000256" key="9">
    <source>
        <dbReference type="PROSITE-ProRule" id="PRU00108"/>
    </source>
</evidence>
<feature type="DNA-binding region" description="Homeobox" evidence="9">
    <location>
        <begin position="443"/>
        <end position="502"/>
    </location>
</feature>
<evidence type="ECO:0000259" key="12">
    <source>
        <dbReference type="PROSITE" id="PS50071"/>
    </source>
</evidence>
<protein>
    <submittedName>
        <fullName evidence="14">Uncharacterized protein</fullName>
    </submittedName>
</protein>
<dbReference type="InterPro" id="IPR036407">
    <property type="entry name" value="DM_DNA-bd_sf"/>
</dbReference>
<dbReference type="InterPro" id="IPR017970">
    <property type="entry name" value="Homeobox_CS"/>
</dbReference>
<dbReference type="PROSITE" id="PS40000">
    <property type="entry name" value="DM_1"/>
    <property type="match status" value="1"/>
</dbReference>
<dbReference type="STRING" id="37546.A0A1B0G9H1"/>
<evidence type="ECO:0000256" key="6">
    <source>
        <dbReference type="ARBA" id="ARBA00023155"/>
    </source>
</evidence>
<dbReference type="SUPFAM" id="SSF82927">
    <property type="entry name" value="Cysteine-rich DNA binding domain, (DM domain)"/>
    <property type="match status" value="1"/>
</dbReference>
<dbReference type="CDD" id="cd00086">
    <property type="entry name" value="homeodomain"/>
    <property type="match status" value="1"/>
</dbReference>
<evidence type="ECO:0000256" key="5">
    <source>
        <dbReference type="ARBA" id="ARBA00023125"/>
    </source>
</evidence>
<dbReference type="CDD" id="cd14370">
    <property type="entry name" value="CUE_DMA"/>
    <property type="match status" value="1"/>
</dbReference>
<dbReference type="GO" id="GO:0046872">
    <property type="term" value="F:metal ion binding"/>
    <property type="evidence" value="ECO:0007669"/>
    <property type="project" value="UniProtKB-KW"/>
</dbReference>
<dbReference type="PANTHER" id="PTHR12322">
    <property type="entry name" value="DOUBLESEX AND MAB-3 RELATED TRANSCRIPTION FACTOR DMRT"/>
    <property type="match status" value="1"/>
</dbReference>
<dbReference type="PROSITE" id="PS50071">
    <property type="entry name" value="HOMEOBOX_2"/>
    <property type="match status" value="1"/>
</dbReference>
<feature type="domain" description="Homeobox" evidence="12">
    <location>
        <begin position="441"/>
        <end position="501"/>
    </location>
</feature>
<evidence type="ECO:0000256" key="10">
    <source>
        <dbReference type="RuleBase" id="RU000682"/>
    </source>
</evidence>
<keyword evidence="15" id="KW-1185">Reference proteome</keyword>
<name>A0A1B0G9H1_GLOMM</name>
<dbReference type="InterPro" id="IPR001356">
    <property type="entry name" value="HD"/>
</dbReference>
<accession>A0A1B0G9H1</accession>
<evidence type="ECO:0000256" key="1">
    <source>
        <dbReference type="ARBA" id="ARBA00004123"/>
    </source>
</evidence>
<dbReference type="SUPFAM" id="SSF46689">
    <property type="entry name" value="Homeodomain-like"/>
    <property type="match status" value="1"/>
</dbReference>
<keyword evidence="6 9" id="KW-0371">Homeobox</keyword>
<organism evidence="14 15">
    <name type="scientific">Glossina morsitans morsitans</name>
    <name type="common">Savannah tsetse fly</name>
    <dbReference type="NCBI Taxonomy" id="37546"/>
    <lineage>
        <taxon>Eukaryota</taxon>
        <taxon>Metazoa</taxon>
        <taxon>Ecdysozoa</taxon>
        <taxon>Arthropoda</taxon>
        <taxon>Hexapoda</taxon>
        <taxon>Insecta</taxon>
        <taxon>Pterygota</taxon>
        <taxon>Neoptera</taxon>
        <taxon>Endopterygota</taxon>
        <taxon>Diptera</taxon>
        <taxon>Brachycera</taxon>
        <taxon>Muscomorpha</taxon>
        <taxon>Hippoboscoidea</taxon>
        <taxon>Glossinidae</taxon>
        <taxon>Glossina</taxon>
    </lineage>
</organism>
<feature type="compositionally biased region" description="Basic and acidic residues" evidence="11">
    <location>
        <begin position="1"/>
        <end position="11"/>
    </location>
</feature>
<keyword evidence="7 9" id="KW-0539">Nucleus</keyword>
<dbReference type="InterPro" id="IPR026607">
    <property type="entry name" value="DMRT"/>
</dbReference>
<feature type="region of interest" description="Disordered" evidence="11">
    <location>
        <begin position="245"/>
        <end position="265"/>
    </location>
</feature>
<dbReference type="Pfam" id="PF00751">
    <property type="entry name" value="DM"/>
    <property type="match status" value="1"/>
</dbReference>
<feature type="domain" description="DM" evidence="13">
    <location>
        <begin position="53"/>
        <end position="100"/>
    </location>
</feature>
<evidence type="ECO:0000256" key="3">
    <source>
        <dbReference type="ARBA" id="ARBA00022723"/>
    </source>
</evidence>
<dbReference type="Pfam" id="PF03474">
    <property type="entry name" value="DMA"/>
    <property type="match status" value="1"/>
</dbReference>
<proteinExistence type="inferred from homology"/>
<dbReference type="EnsemblMetazoa" id="GMOY009958-RA">
    <property type="protein sequence ID" value="GMOY009958-PA"/>
    <property type="gene ID" value="GMOY009958"/>
</dbReference>
<evidence type="ECO:0000256" key="4">
    <source>
        <dbReference type="ARBA" id="ARBA00022833"/>
    </source>
</evidence>
<dbReference type="PROSITE" id="PS00027">
    <property type="entry name" value="HOMEOBOX_1"/>
    <property type="match status" value="1"/>
</dbReference>
<dbReference type="PANTHER" id="PTHR12322:SF121">
    <property type="entry name" value="DOUBLESEX-MAB RELATED 93B"/>
    <property type="match status" value="1"/>
</dbReference>
<evidence type="ECO:0000256" key="7">
    <source>
        <dbReference type="ARBA" id="ARBA00023242"/>
    </source>
</evidence>
<dbReference type="GO" id="GO:0007548">
    <property type="term" value="P:sex differentiation"/>
    <property type="evidence" value="ECO:0007669"/>
    <property type="project" value="TreeGrafter"/>
</dbReference>
<dbReference type="GO" id="GO:0000978">
    <property type="term" value="F:RNA polymerase II cis-regulatory region sequence-specific DNA binding"/>
    <property type="evidence" value="ECO:0007669"/>
    <property type="project" value="TreeGrafter"/>
</dbReference>
<dbReference type="SMART" id="SM00389">
    <property type="entry name" value="HOX"/>
    <property type="match status" value="1"/>
</dbReference>